<evidence type="ECO:0000256" key="7">
    <source>
        <dbReference type="RuleBase" id="RU000461"/>
    </source>
</evidence>
<comment type="similarity">
    <text evidence="1 7">Belongs to the cytochrome P450 family.</text>
</comment>
<dbReference type="GO" id="GO:0005506">
    <property type="term" value="F:iron ion binding"/>
    <property type="evidence" value="ECO:0007669"/>
    <property type="project" value="InterPro"/>
</dbReference>
<dbReference type="GO" id="GO:0020037">
    <property type="term" value="F:heme binding"/>
    <property type="evidence" value="ECO:0007669"/>
    <property type="project" value="InterPro"/>
</dbReference>
<dbReference type="Gene3D" id="1.10.630.10">
    <property type="entry name" value="Cytochrome P450"/>
    <property type="match status" value="3"/>
</dbReference>
<dbReference type="Pfam" id="PF00067">
    <property type="entry name" value="p450"/>
    <property type="match status" value="1"/>
</dbReference>
<evidence type="ECO:0000256" key="3">
    <source>
        <dbReference type="ARBA" id="ARBA00022723"/>
    </source>
</evidence>
<evidence type="ECO:0008006" key="10">
    <source>
        <dbReference type="Google" id="ProtNLM"/>
    </source>
</evidence>
<dbReference type="Proteomes" id="UP000775213">
    <property type="component" value="Unassembled WGS sequence"/>
</dbReference>
<gene>
    <name evidence="8" type="ORF">IEQ34_006721</name>
</gene>
<dbReference type="AlphaFoldDB" id="A0AAV7GQ23"/>
<dbReference type="PRINTS" id="PR00385">
    <property type="entry name" value="P450"/>
</dbReference>
<keyword evidence="6 7" id="KW-0503">Monooxygenase</keyword>
<evidence type="ECO:0000256" key="4">
    <source>
        <dbReference type="ARBA" id="ARBA00023002"/>
    </source>
</evidence>
<dbReference type="PANTHER" id="PTHR47953:SF5">
    <property type="entry name" value="CYTOCHROME P450 71AV8-LIKE"/>
    <property type="match status" value="1"/>
</dbReference>
<reference evidence="8 9" key="1">
    <citation type="journal article" date="2021" name="Hortic Res">
        <title>Chromosome-scale assembly of the Dendrobium chrysotoxum genome enhances the understanding of orchid evolution.</title>
        <authorList>
            <person name="Zhang Y."/>
            <person name="Zhang G.Q."/>
            <person name="Zhang D."/>
            <person name="Liu X.D."/>
            <person name="Xu X.Y."/>
            <person name="Sun W.H."/>
            <person name="Yu X."/>
            <person name="Zhu X."/>
            <person name="Wang Z.W."/>
            <person name="Zhao X."/>
            <person name="Zhong W.Y."/>
            <person name="Chen H."/>
            <person name="Yin W.L."/>
            <person name="Huang T."/>
            <person name="Niu S.C."/>
            <person name="Liu Z.J."/>
        </authorList>
    </citation>
    <scope>NUCLEOTIDE SEQUENCE [LARGE SCALE GENOMIC DNA]</scope>
    <source>
        <strain evidence="8">Lindl</strain>
    </source>
</reference>
<evidence type="ECO:0000256" key="6">
    <source>
        <dbReference type="ARBA" id="ARBA00023033"/>
    </source>
</evidence>
<keyword evidence="9" id="KW-1185">Reference proteome</keyword>
<sequence>MINLIVITSSEFVRDIFKTHDLKFASRPNLMAGKIILYSYGGFGFTPYGKTWSKLCKICALDLFSFKRVMSFKFIKEEEGNNLVDKIMMVKRSPVNLLEMLLSLSTMTIWIEAWDGARSQGNGWFLNDIIKEDEGKKLDGDDMNEDLVDVLLRIKRNGELDLSQTMENVKAVVLDLFIAGSNTSSTVIVWAMTKLIQHPKVMQKAQLEVRKVLNGKRILEVGDIIKLPYLNQRFEETSLDFGVANFEYIPFGGGRRICPGVSFALASIELWLAQLFFYFNWELPGGTNTQELDVEEAFGLILTRKIIYV</sequence>
<dbReference type="InterPro" id="IPR002401">
    <property type="entry name" value="Cyt_P450_E_grp-I"/>
</dbReference>
<protein>
    <recommendedName>
        <fullName evidence="10">Cytochrome P450</fullName>
    </recommendedName>
</protein>
<accession>A0AAV7GQ23</accession>
<evidence type="ECO:0000313" key="9">
    <source>
        <dbReference type="Proteomes" id="UP000775213"/>
    </source>
</evidence>
<evidence type="ECO:0000256" key="2">
    <source>
        <dbReference type="ARBA" id="ARBA00022617"/>
    </source>
</evidence>
<dbReference type="SUPFAM" id="SSF48264">
    <property type="entry name" value="Cytochrome P450"/>
    <property type="match status" value="1"/>
</dbReference>
<keyword evidence="4 7" id="KW-0560">Oxidoreductase</keyword>
<dbReference type="PANTHER" id="PTHR47953">
    <property type="entry name" value="OS08G0105600 PROTEIN"/>
    <property type="match status" value="1"/>
</dbReference>
<proteinExistence type="inferred from homology"/>
<evidence type="ECO:0000256" key="5">
    <source>
        <dbReference type="ARBA" id="ARBA00023004"/>
    </source>
</evidence>
<keyword evidence="2 7" id="KW-0349">Heme</keyword>
<dbReference type="InterPro" id="IPR001128">
    <property type="entry name" value="Cyt_P450"/>
</dbReference>
<evidence type="ECO:0000313" key="8">
    <source>
        <dbReference type="EMBL" id="KAH0463935.1"/>
    </source>
</evidence>
<organism evidence="8 9">
    <name type="scientific">Dendrobium chrysotoxum</name>
    <name type="common">Orchid</name>
    <dbReference type="NCBI Taxonomy" id="161865"/>
    <lineage>
        <taxon>Eukaryota</taxon>
        <taxon>Viridiplantae</taxon>
        <taxon>Streptophyta</taxon>
        <taxon>Embryophyta</taxon>
        <taxon>Tracheophyta</taxon>
        <taxon>Spermatophyta</taxon>
        <taxon>Magnoliopsida</taxon>
        <taxon>Liliopsida</taxon>
        <taxon>Asparagales</taxon>
        <taxon>Orchidaceae</taxon>
        <taxon>Epidendroideae</taxon>
        <taxon>Malaxideae</taxon>
        <taxon>Dendrobiinae</taxon>
        <taxon>Dendrobium</taxon>
    </lineage>
</organism>
<dbReference type="PRINTS" id="PR00463">
    <property type="entry name" value="EP450I"/>
</dbReference>
<keyword evidence="5 7" id="KW-0408">Iron</keyword>
<dbReference type="GO" id="GO:0016705">
    <property type="term" value="F:oxidoreductase activity, acting on paired donors, with incorporation or reduction of molecular oxygen"/>
    <property type="evidence" value="ECO:0007669"/>
    <property type="project" value="InterPro"/>
</dbReference>
<evidence type="ECO:0000256" key="1">
    <source>
        <dbReference type="ARBA" id="ARBA00010617"/>
    </source>
</evidence>
<keyword evidence="3 7" id="KW-0479">Metal-binding</keyword>
<dbReference type="InterPro" id="IPR036396">
    <property type="entry name" value="Cyt_P450_sf"/>
</dbReference>
<dbReference type="PROSITE" id="PS00086">
    <property type="entry name" value="CYTOCHROME_P450"/>
    <property type="match status" value="1"/>
</dbReference>
<name>A0AAV7GQ23_DENCH</name>
<dbReference type="InterPro" id="IPR052306">
    <property type="entry name" value="CYP450_71D"/>
</dbReference>
<dbReference type="InterPro" id="IPR017972">
    <property type="entry name" value="Cyt_P450_CS"/>
</dbReference>
<dbReference type="GO" id="GO:0004497">
    <property type="term" value="F:monooxygenase activity"/>
    <property type="evidence" value="ECO:0007669"/>
    <property type="project" value="UniProtKB-KW"/>
</dbReference>
<dbReference type="EMBL" id="JAGFBR010000007">
    <property type="protein sequence ID" value="KAH0463935.1"/>
    <property type="molecule type" value="Genomic_DNA"/>
</dbReference>
<comment type="caution">
    <text evidence="8">The sequence shown here is derived from an EMBL/GenBank/DDBJ whole genome shotgun (WGS) entry which is preliminary data.</text>
</comment>